<comment type="caution">
    <text evidence="8">The sequence shown here is derived from an EMBL/GenBank/DDBJ whole genome shotgun (WGS) entry which is preliminary data.</text>
</comment>
<keyword evidence="3 6" id="KW-0808">Transferase</keyword>
<gene>
    <name evidence="8" type="ORF">H9791_10890</name>
</gene>
<evidence type="ECO:0000256" key="1">
    <source>
        <dbReference type="ARBA" id="ARBA00007487"/>
    </source>
</evidence>
<evidence type="ECO:0000313" key="9">
    <source>
        <dbReference type="Proteomes" id="UP000824236"/>
    </source>
</evidence>
<dbReference type="Pfam" id="PF01923">
    <property type="entry name" value="Cob_adeno_trans"/>
    <property type="match status" value="1"/>
</dbReference>
<evidence type="ECO:0000256" key="4">
    <source>
        <dbReference type="ARBA" id="ARBA00022741"/>
    </source>
</evidence>
<dbReference type="NCBIfam" id="TIGR00636">
    <property type="entry name" value="PduO_Nterm"/>
    <property type="match status" value="1"/>
</dbReference>
<evidence type="ECO:0000256" key="2">
    <source>
        <dbReference type="ARBA" id="ARBA00011233"/>
    </source>
</evidence>
<dbReference type="InterPro" id="IPR029499">
    <property type="entry name" value="PduO-typ"/>
</dbReference>
<evidence type="ECO:0000256" key="6">
    <source>
        <dbReference type="RuleBase" id="RU366026"/>
    </source>
</evidence>
<name>A0A9E2KIE0_9BACE</name>
<comment type="catalytic activity">
    <reaction evidence="6">
        <text>2 cob(II)alamin + reduced [electron-transfer flavoprotein] + 2 ATP = 2 adenosylcob(III)alamin + 2 triphosphate + oxidized [electron-transfer flavoprotein] + 3 H(+)</text>
        <dbReference type="Rhea" id="RHEA:28671"/>
        <dbReference type="Rhea" id="RHEA-COMP:10685"/>
        <dbReference type="Rhea" id="RHEA-COMP:10686"/>
        <dbReference type="ChEBI" id="CHEBI:15378"/>
        <dbReference type="ChEBI" id="CHEBI:16304"/>
        <dbReference type="ChEBI" id="CHEBI:18036"/>
        <dbReference type="ChEBI" id="CHEBI:18408"/>
        <dbReference type="ChEBI" id="CHEBI:30616"/>
        <dbReference type="ChEBI" id="CHEBI:57692"/>
        <dbReference type="ChEBI" id="CHEBI:58307"/>
        <dbReference type="EC" id="2.5.1.17"/>
    </reaction>
</comment>
<dbReference type="Proteomes" id="UP000824236">
    <property type="component" value="Unassembled WGS sequence"/>
</dbReference>
<comment type="similarity">
    <text evidence="1 6">Belongs to the Cob(I)alamin adenosyltransferase family.</text>
</comment>
<comment type="subunit">
    <text evidence="2">Homotrimer.</text>
</comment>
<proteinExistence type="inferred from homology"/>
<dbReference type="InterPro" id="IPR016030">
    <property type="entry name" value="CblAdoTrfase-like"/>
</dbReference>
<dbReference type="GO" id="GO:0008817">
    <property type="term" value="F:corrinoid adenosyltransferase activity"/>
    <property type="evidence" value="ECO:0007669"/>
    <property type="project" value="UniProtKB-UniRule"/>
</dbReference>
<evidence type="ECO:0000256" key="3">
    <source>
        <dbReference type="ARBA" id="ARBA00022679"/>
    </source>
</evidence>
<evidence type="ECO:0000256" key="5">
    <source>
        <dbReference type="ARBA" id="ARBA00022840"/>
    </source>
</evidence>
<dbReference type="InterPro" id="IPR036451">
    <property type="entry name" value="CblAdoTrfase-like_sf"/>
</dbReference>
<comment type="catalytic activity">
    <reaction evidence="6">
        <text>2 cob(II)yrinate a,c diamide + reduced [electron-transfer flavoprotein] + 2 ATP = 2 adenosylcob(III)yrinate a,c-diamide + 2 triphosphate + oxidized [electron-transfer flavoprotein] + 3 H(+)</text>
        <dbReference type="Rhea" id="RHEA:11528"/>
        <dbReference type="Rhea" id="RHEA-COMP:10685"/>
        <dbReference type="Rhea" id="RHEA-COMP:10686"/>
        <dbReference type="ChEBI" id="CHEBI:15378"/>
        <dbReference type="ChEBI" id="CHEBI:18036"/>
        <dbReference type="ChEBI" id="CHEBI:30616"/>
        <dbReference type="ChEBI" id="CHEBI:57692"/>
        <dbReference type="ChEBI" id="CHEBI:58307"/>
        <dbReference type="ChEBI" id="CHEBI:58503"/>
        <dbReference type="ChEBI" id="CHEBI:58537"/>
        <dbReference type="EC" id="2.5.1.17"/>
    </reaction>
</comment>
<accession>A0A9E2KIE0</accession>
<reference evidence="8" key="2">
    <citation type="submission" date="2021-04" db="EMBL/GenBank/DDBJ databases">
        <authorList>
            <person name="Gilroy R."/>
        </authorList>
    </citation>
    <scope>NUCLEOTIDE SEQUENCE</scope>
    <source>
        <strain evidence="8">B3-3758</strain>
    </source>
</reference>
<dbReference type="GO" id="GO:0005524">
    <property type="term" value="F:ATP binding"/>
    <property type="evidence" value="ECO:0007669"/>
    <property type="project" value="UniProtKB-UniRule"/>
</dbReference>
<dbReference type="PANTHER" id="PTHR12213">
    <property type="entry name" value="CORRINOID ADENOSYLTRANSFERASE"/>
    <property type="match status" value="1"/>
</dbReference>
<comment type="pathway">
    <text evidence="6">Cofactor biosynthesis; adenosylcobalamin biosynthesis; adenosylcobalamin from cob(II)yrinate a,c-diamide: step 2/7.</text>
</comment>
<dbReference type="GO" id="GO:0009236">
    <property type="term" value="P:cobalamin biosynthetic process"/>
    <property type="evidence" value="ECO:0007669"/>
    <property type="project" value="UniProtKB-UniRule"/>
</dbReference>
<dbReference type="SUPFAM" id="SSF89028">
    <property type="entry name" value="Cobalamin adenosyltransferase-like"/>
    <property type="match status" value="1"/>
</dbReference>
<dbReference type="Gene3D" id="1.20.1200.10">
    <property type="entry name" value="Cobalamin adenosyltransferase-like"/>
    <property type="match status" value="1"/>
</dbReference>
<protein>
    <recommendedName>
        <fullName evidence="6">Corrinoid adenosyltransferase</fullName>
        <ecNumber evidence="6">2.5.1.17</ecNumber>
    </recommendedName>
    <alternativeName>
        <fullName evidence="6">Cob(II)alamin adenosyltransferase</fullName>
    </alternativeName>
    <alternativeName>
        <fullName evidence="6">Cob(II)yrinic acid a,c-diamide adenosyltransferase</fullName>
    </alternativeName>
    <alternativeName>
        <fullName evidence="6">Cobinamide/cobalamin adenosyltransferase</fullName>
    </alternativeName>
</protein>
<dbReference type="EMBL" id="JAHLFO010000150">
    <property type="protein sequence ID" value="MBU3814978.1"/>
    <property type="molecule type" value="Genomic_DNA"/>
</dbReference>
<dbReference type="FunFam" id="1.20.1200.10:FF:000001">
    <property type="entry name" value="Cob(I)yrinic acid a,c-diamide adenosyltransferase"/>
    <property type="match status" value="1"/>
</dbReference>
<dbReference type="EC" id="2.5.1.17" evidence="6"/>
<evidence type="ECO:0000313" key="8">
    <source>
        <dbReference type="EMBL" id="MBU3814978.1"/>
    </source>
</evidence>
<keyword evidence="5 6" id="KW-0067">ATP-binding</keyword>
<evidence type="ECO:0000259" key="7">
    <source>
        <dbReference type="Pfam" id="PF01923"/>
    </source>
</evidence>
<organism evidence="8 9">
    <name type="scientific">Candidatus Bacteroides intestinipullorum</name>
    <dbReference type="NCBI Taxonomy" id="2838471"/>
    <lineage>
        <taxon>Bacteria</taxon>
        <taxon>Pseudomonadati</taxon>
        <taxon>Bacteroidota</taxon>
        <taxon>Bacteroidia</taxon>
        <taxon>Bacteroidales</taxon>
        <taxon>Bacteroidaceae</taxon>
        <taxon>Bacteroides</taxon>
    </lineage>
</organism>
<dbReference type="AlphaFoldDB" id="A0A9E2KIE0"/>
<dbReference type="PANTHER" id="PTHR12213:SF0">
    <property type="entry name" value="CORRINOID ADENOSYLTRANSFERASE MMAB"/>
    <property type="match status" value="1"/>
</dbReference>
<reference evidence="8" key="1">
    <citation type="journal article" date="2021" name="PeerJ">
        <title>Extensive microbial diversity within the chicken gut microbiome revealed by metagenomics and culture.</title>
        <authorList>
            <person name="Gilroy R."/>
            <person name="Ravi A."/>
            <person name="Getino M."/>
            <person name="Pursley I."/>
            <person name="Horton D.L."/>
            <person name="Alikhan N.F."/>
            <person name="Baker D."/>
            <person name="Gharbi K."/>
            <person name="Hall N."/>
            <person name="Watson M."/>
            <person name="Adriaenssens E.M."/>
            <person name="Foster-Nyarko E."/>
            <person name="Jarju S."/>
            <person name="Secka A."/>
            <person name="Antonio M."/>
            <person name="Oren A."/>
            <person name="Chaudhuri R.R."/>
            <person name="La Ragione R."/>
            <person name="Hildebrand F."/>
            <person name="Pallen M.J."/>
        </authorList>
    </citation>
    <scope>NUCLEOTIDE SEQUENCE</scope>
    <source>
        <strain evidence="8">B3-3758</strain>
    </source>
</reference>
<keyword evidence="4 6" id="KW-0547">Nucleotide-binding</keyword>
<keyword evidence="6" id="KW-0169">Cobalamin biosynthesis</keyword>
<sequence length="190" mass="21040">MTTLKKSALYTRTGDAGTTSLVGGKRVPKTHVRLEAYGTVDELNAQLGLLVTYLTDEQDACFVRQVQDTLFAVGSCLATDCSQTPLREASTIPSAQIEAMEHEIDRLDSLLPRLTAFVLPGGSRGAAVCHVCRTVCRRAERRILALAAEADVSPELLAYVNRLSDYLFVLSRKMNQDEKKDEIFWRKSCK</sequence>
<feature type="domain" description="Cobalamin adenosyltransferase-like" evidence="7">
    <location>
        <begin position="9"/>
        <end position="173"/>
    </location>
</feature>